<dbReference type="Proteomes" id="UP001159364">
    <property type="component" value="Linkage Group LG06"/>
</dbReference>
<feature type="region of interest" description="Disordered" evidence="1">
    <location>
        <begin position="7"/>
        <end position="28"/>
    </location>
</feature>
<evidence type="ECO:0000313" key="2">
    <source>
        <dbReference type="EMBL" id="KAJ8763286.1"/>
    </source>
</evidence>
<name>A0AAV8T907_9ROSI</name>
<gene>
    <name evidence="2" type="ORF">K2173_026187</name>
</gene>
<organism evidence="2 3">
    <name type="scientific">Erythroxylum novogranatense</name>
    <dbReference type="NCBI Taxonomy" id="1862640"/>
    <lineage>
        <taxon>Eukaryota</taxon>
        <taxon>Viridiplantae</taxon>
        <taxon>Streptophyta</taxon>
        <taxon>Embryophyta</taxon>
        <taxon>Tracheophyta</taxon>
        <taxon>Spermatophyta</taxon>
        <taxon>Magnoliopsida</taxon>
        <taxon>eudicotyledons</taxon>
        <taxon>Gunneridae</taxon>
        <taxon>Pentapetalae</taxon>
        <taxon>rosids</taxon>
        <taxon>fabids</taxon>
        <taxon>Malpighiales</taxon>
        <taxon>Erythroxylaceae</taxon>
        <taxon>Erythroxylum</taxon>
    </lineage>
</organism>
<accession>A0AAV8T907</accession>
<evidence type="ECO:0000256" key="1">
    <source>
        <dbReference type="SAM" id="MobiDB-lite"/>
    </source>
</evidence>
<keyword evidence="3" id="KW-1185">Reference proteome</keyword>
<comment type="caution">
    <text evidence="2">The sequence shown here is derived from an EMBL/GenBank/DDBJ whole genome shotgun (WGS) entry which is preliminary data.</text>
</comment>
<dbReference type="AlphaFoldDB" id="A0AAV8T907"/>
<evidence type="ECO:0000313" key="3">
    <source>
        <dbReference type="Proteomes" id="UP001159364"/>
    </source>
</evidence>
<protein>
    <submittedName>
        <fullName evidence="2">Uncharacterized protein</fullName>
    </submittedName>
</protein>
<proteinExistence type="predicted"/>
<dbReference type="EMBL" id="JAIWQS010000006">
    <property type="protein sequence ID" value="KAJ8763286.1"/>
    <property type="molecule type" value="Genomic_DNA"/>
</dbReference>
<sequence length="115" mass="12110">MLVVGMGGSSQFHPAAGKQVVHSTTEGQPEVTVHNLDTPLAINPILEITGVSRLIIDSKRRREDMVSNSDEDMAYVDNGYEGDVVPASGAQISKNGDVPGISMFSVDLAQGRGGD</sequence>
<reference evidence="2 3" key="1">
    <citation type="submission" date="2021-09" db="EMBL/GenBank/DDBJ databases">
        <title>Genomic insights and catalytic innovation underlie evolution of tropane alkaloids biosynthesis.</title>
        <authorList>
            <person name="Wang Y.-J."/>
            <person name="Tian T."/>
            <person name="Huang J.-P."/>
            <person name="Huang S.-X."/>
        </authorList>
    </citation>
    <scope>NUCLEOTIDE SEQUENCE [LARGE SCALE GENOMIC DNA]</scope>
    <source>
        <strain evidence="2">KIB-2018</strain>
        <tissue evidence="2">Leaf</tissue>
    </source>
</reference>